<keyword evidence="1" id="KW-1133">Transmembrane helix</keyword>
<feature type="transmembrane region" description="Helical" evidence="1">
    <location>
        <begin position="18"/>
        <end position="35"/>
    </location>
</feature>
<protein>
    <recommendedName>
        <fullName evidence="4">Branched-chain amino acid:cation transporter, LIVCS family</fullName>
    </recommendedName>
</protein>
<keyword evidence="3" id="KW-1185">Reference proteome</keyword>
<dbReference type="RefSeq" id="WP_187070498.1">
    <property type="nucleotide sequence ID" value="NZ_JACRYL010000004.1"/>
</dbReference>
<comment type="caution">
    <text evidence="2">The sequence shown here is derived from an EMBL/GenBank/DDBJ whole genome shotgun (WGS) entry which is preliminary data.</text>
</comment>
<gene>
    <name evidence="2" type="ORF">H7U22_06280</name>
</gene>
<evidence type="ECO:0000313" key="3">
    <source>
        <dbReference type="Proteomes" id="UP000652755"/>
    </source>
</evidence>
<feature type="transmembrane region" description="Helical" evidence="1">
    <location>
        <begin position="47"/>
        <end position="71"/>
    </location>
</feature>
<name>A0ABR7KPK8_9SPHI</name>
<feature type="transmembrane region" description="Helical" evidence="1">
    <location>
        <begin position="77"/>
        <end position="98"/>
    </location>
</feature>
<proteinExistence type="predicted"/>
<keyword evidence="1" id="KW-0472">Membrane</keyword>
<evidence type="ECO:0000256" key="1">
    <source>
        <dbReference type="SAM" id="Phobius"/>
    </source>
</evidence>
<accession>A0ABR7KPK8</accession>
<sequence length="103" mass="11841">MKTENDYPLYIVSFSRKISLYSFVSGVLITILYILTKEGFLMSFGLLYTVIAFFANIIVLLMLLGTMIIHQDHWKDITISLLILLANIPAFFACFYLVTQSQF</sequence>
<organism evidence="2 3">
    <name type="scientific">Pedobacter fastidiosus</name>
    <dbReference type="NCBI Taxonomy" id="2765361"/>
    <lineage>
        <taxon>Bacteria</taxon>
        <taxon>Pseudomonadati</taxon>
        <taxon>Bacteroidota</taxon>
        <taxon>Sphingobacteriia</taxon>
        <taxon>Sphingobacteriales</taxon>
        <taxon>Sphingobacteriaceae</taxon>
        <taxon>Pedobacter</taxon>
    </lineage>
</organism>
<keyword evidence="1" id="KW-0812">Transmembrane</keyword>
<dbReference type="EMBL" id="JACRYL010000004">
    <property type="protein sequence ID" value="MBC6110022.1"/>
    <property type="molecule type" value="Genomic_DNA"/>
</dbReference>
<evidence type="ECO:0008006" key="4">
    <source>
        <dbReference type="Google" id="ProtNLM"/>
    </source>
</evidence>
<evidence type="ECO:0000313" key="2">
    <source>
        <dbReference type="EMBL" id="MBC6110022.1"/>
    </source>
</evidence>
<reference evidence="2 3" key="1">
    <citation type="submission" date="2020-08" db="EMBL/GenBank/DDBJ databases">
        <authorList>
            <person name="Sun Q."/>
            <person name="Inoue M."/>
        </authorList>
    </citation>
    <scope>NUCLEOTIDE SEQUENCE [LARGE SCALE GENOMIC DNA]</scope>
    <source>
        <strain evidence="2 3">CCM 8938</strain>
    </source>
</reference>
<dbReference type="Proteomes" id="UP000652755">
    <property type="component" value="Unassembled WGS sequence"/>
</dbReference>